<name>A0A2P2M6Q5_RHIMU</name>
<protein>
    <submittedName>
        <fullName evidence="1">Uncharacterized protein</fullName>
    </submittedName>
</protein>
<dbReference type="AlphaFoldDB" id="A0A2P2M6Q5"/>
<accession>A0A2P2M6Q5</accession>
<evidence type="ECO:0000313" key="1">
    <source>
        <dbReference type="EMBL" id="MBX25901.1"/>
    </source>
</evidence>
<sequence length="26" mass="3086">MIPCKYATVTIQAPYIQKVHFHNLRL</sequence>
<proteinExistence type="predicted"/>
<reference evidence="1" key="1">
    <citation type="submission" date="2018-02" db="EMBL/GenBank/DDBJ databases">
        <title>Rhizophora mucronata_Transcriptome.</title>
        <authorList>
            <person name="Meera S.P."/>
            <person name="Sreeshan A."/>
            <person name="Augustine A."/>
        </authorList>
    </citation>
    <scope>NUCLEOTIDE SEQUENCE</scope>
    <source>
        <tissue evidence="1">Leaf</tissue>
    </source>
</reference>
<organism evidence="1">
    <name type="scientific">Rhizophora mucronata</name>
    <name type="common">Asiatic mangrove</name>
    <dbReference type="NCBI Taxonomy" id="61149"/>
    <lineage>
        <taxon>Eukaryota</taxon>
        <taxon>Viridiplantae</taxon>
        <taxon>Streptophyta</taxon>
        <taxon>Embryophyta</taxon>
        <taxon>Tracheophyta</taxon>
        <taxon>Spermatophyta</taxon>
        <taxon>Magnoliopsida</taxon>
        <taxon>eudicotyledons</taxon>
        <taxon>Gunneridae</taxon>
        <taxon>Pentapetalae</taxon>
        <taxon>rosids</taxon>
        <taxon>fabids</taxon>
        <taxon>Malpighiales</taxon>
        <taxon>Rhizophoraceae</taxon>
        <taxon>Rhizophora</taxon>
    </lineage>
</organism>
<dbReference type="EMBL" id="GGEC01045417">
    <property type="protein sequence ID" value="MBX25901.1"/>
    <property type="molecule type" value="Transcribed_RNA"/>
</dbReference>